<accession>A0AAD9NRJ3</accession>
<keyword evidence="1" id="KW-0472">Membrane</keyword>
<feature type="transmembrane region" description="Helical" evidence="1">
    <location>
        <begin position="31"/>
        <end position="55"/>
    </location>
</feature>
<comment type="caution">
    <text evidence="2">The sequence shown here is derived from an EMBL/GenBank/DDBJ whole genome shotgun (WGS) entry which is preliminary data.</text>
</comment>
<dbReference type="AlphaFoldDB" id="A0AAD9NRJ3"/>
<dbReference type="EMBL" id="JAODUO010000456">
    <property type="protein sequence ID" value="KAK2180142.1"/>
    <property type="molecule type" value="Genomic_DNA"/>
</dbReference>
<sequence>MQDKTSTETERKRETVKKTDVVSAGGLATGAVVGIASAAFVLGLVVATIALLCILRKRLTSLTIVADEQKREQTSIELDADVFRDEEDYEPTAAAENENVYERTTPVPVRDDYVNVNVYDMIKN</sequence>
<evidence type="ECO:0000313" key="3">
    <source>
        <dbReference type="Proteomes" id="UP001209878"/>
    </source>
</evidence>
<organism evidence="2 3">
    <name type="scientific">Ridgeia piscesae</name>
    <name type="common">Tubeworm</name>
    <dbReference type="NCBI Taxonomy" id="27915"/>
    <lineage>
        <taxon>Eukaryota</taxon>
        <taxon>Metazoa</taxon>
        <taxon>Spiralia</taxon>
        <taxon>Lophotrochozoa</taxon>
        <taxon>Annelida</taxon>
        <taxon>Polychaeta</taxon>
        <taxon>Sedentaria</taxon>
        <taxon>Canalipalpata</taxon>
        <taxon>Sabellida</taxon>
        <taxon>Siboglinidae</taxon>
        <taxon>Ridgeia</taxon>
    </lineage>
</organism>
<proteinExistence type="predicted"/>
<evidence type="ECO:0000256" key="1">
    <source>
        <dbReference type="SAM" id="Phobius"/>
    </source>
</evidence>
<gene>
    <name evidence="2" type="ORF">NP493_456g00001</name>
</gene>
<name>A0AAD9NRJ3_RIDPI</name>
<keyword evidence="1" id="KW-0812">Transmembrane</keyword>
<evidence type="ECO:0000313" key="2">
    <source>
        <dbReference type="EMBL" id="KAK2180142.1"/>
    </source>
</evidence>
<dbReference type="Proteomes" id="UP001209878">
    <property type="component" value="Unassembled WGS sequence"/>
</dbReference>
<keyword evidence="1" id="KW-1133">Transmembrane helix</keyword>
<keyword evidence="3" id="KW-1185">Reference proteome</keyword>
<protein>
    <submittedName>
        <fullName evidence="2">Uncharacterized protein</fullName>
    </submittedName>
</protein>
<reference evidence="2" key="1">
    <citation type="journal article" date="2023" name="Mol. Biol. Evol.">
        <title>Third-Generation Sequencing Reveals the Adaptive Role of the Epigenome in Three Deep-Sea Polychaetes.</title>
        <authorList>
            <person name="Perez M."/>
            <person name="Aroh O."/>
            <person name="Sun Y."/>
            <person name="Lan Y."/>
            <person name="Juniper S.K."/>
            <person name="Young C.R."/>
            <person name="Angers B."/>
            <person name="Qian P.Y."/>
        </authorList>
    </citation>
    <scope>NUCLEOTIDE SEQUENCE</scope>
    <source>
        <strain evidence="2">R07B-5</strain>
    </source>
</reference>